<evidence type="ECO:0000313" key="3">
    <source>
        <dbReference type="Proteomes" id="UP000076722"/>
    </source>
</evidence>
<dbReference type="OrthoDB" id="3224221at2759"/>
<keyword evidence="3" id="KW-1185">Reference proteome</keyword>
<accession>A0A164VMG8</accession>
<feature type="compositionally biased region" description="Basic residues" evidence="1">
    <location>
        <begin position="547"/>
        <end position="559"/>
    </location>
</feature>
<feature type="compositionally biased region" description="Basic and acidic residues" evidence="1">
    <location>
        <begin position="204"/>
        <end position="226"/>
    </location>
</feature>
<name>A0A164VMG8_9AGAM</name>
<organism evidence="2 3">
    <name type="scientific">Sistotremastrum niveocremeum HHB9708</name>
    <dbReference type="NCBI Taxonomy" id="1314777"/>
    <lineage>
        <taxon>Eukaryota</taxon>
        <taxon>Fungi</taxon>
        <taxon>Dikarya</taxon>
        <taxon>Basidiomycota</taxon>
        <taxon>Agaricomycotina</taxon>
        <taxon>Agaricomycetes</taxon>
        <taxon>Sistotremastrales</taxon>
        <taxon>Sistotremastraceae</taxon>
        <taxon>Sertulicium</taxon>
        <taxon>Sertulicium niveocremeum</taxon>
    </lineage>
</organism>
<evidence type="ECO:0000313" key="2">
    <source>
        <dbReference type="EMBL" id="KZS94290.1"/>
    </source>
</evidence>
<dbReference type="EMBL" id="KV419405">
    <property type="protein sequence ID" value="KZS94290.1"/>
    <property type="molecule type" value="Genomic_DNA"/>
</dbReference>
<reference evidence="2 3" key="1">
    <citation type="journal article" date="2016" name="Mol. Biol. Evol.">
        <title>Comparative Genomics of Early-Diverging Mushroom-Forming Fungi Provides Insights into the Origins of Lignocellulose Decay Capabilities.</title>
        <authorList>
            <person name="Nagy L.G."/>
            <person name="Riley R."/>
            <person name="Tritt A."/>
            <person name="Adam C."/>
            <person name="Daum C."/>
            <person name="Floudas D."/>
            <person name="Sun H."/>
            <person name="Yadav J.S."/>
            <person name="Pangilinan J."/>
            <person name="Larsson K.H."/>
            <person name="Matsuura K."/>
            <person name="Barry K."/>
            <person name="Labutti K."/>
            <person name="Kuo R."/>
            <person name="Ohm R.A."/>
            <person name="Bhattacharya S.S."/>
            <person name="Shirouzu T."/>
            <person name="Yoshinaga Y."/>
            <person name="Martin F.M."/>
            <person name="Grigoriev I.V."/>
            <person name="Hibbett D.S."/>
        </authorList>
    </citation>
    <scope>NUCLEOTIDE SEQUENCE [LARGE SCALE GENOMIC DNA]</scope>
    <source>
        <strain evidence="2 3">HHB9708</strain>
    </source>
</reference>
<feature type="region of interest" description="Disordered" evidence="1">
    <location>
        <begin position="353"/>
        <end position="395"/>
    </location>
</feature>
<dbReference type="STRING" id="1314777.A0A164VMG8"/>
<dbReference type="AlphaFoldDB" id="A0A164VMG8"/>
<feature type="region of interest" description="Disordered" evidence="1">
    <location>
        <begin position="547"/>
        <end position="566"/>
    </location>
</feature>
<gene>
    <name evidence="2" type="ORF">SISNIDRAFT_465776</name>
</gene>
<proteinExistence type="predicted"/>
<protein>
    <submittedName>
        <fullName evidence="2">Uncharacterized protein</fullName>
    </submittedName>
</protein>
<feature type="region of interest" description="Disordered" evidence="1">
    <location>
        <begin position="750"/>
        <end position="776"/>
    </location>
</feature>
<sequence length="872" mass="97783">MSRIRFRVCGCVRSMNSLVVCRYQETWVQDTITKARPSTPPHLELPKGTHSQNPPIRFLRLLQTVSCPTVSGQHTVILQSVPDISQGIPTFRHIEAQAQVTILPVPHSQGPPLKHLDSIGPLTLRTVDRTRNRRLAPSVPHIVPESTHGPPSELNTYSGLGRLERGVTESQIPMNVDEEINYPYTPALRPEVSRTAESIPGNTGRDRSHSEEATVRDKRKERELSLHHSSFPQAPVPGEYTNPFRPPLSANIPATLAALWQAQAREMGYIITTEQQALTQPEEHPTPQQPSLQTSSGPANDPSPSQVPLPSSPPASFSGPNGPSLPSPDVGLLLEYVKNIGSTLAIVERGVTQSLQSQLSRPERIGRRGHGSRSERESKDKDAPEGQFYRGGVPGPRSGLMSQYQALVRTELARHLGLPEKCPAESLYLLMPPTLNEMTHPPWNPELDKLQADTIFKLDFSRTIKESKWNRHVMDRFVDKIHNDIACGDTSISTVYILYDKPAIASIFQNKFDEFRREWRQQCKAKALLADYMDEDMAPVVRDIRARKQKKAGKQRPNSRRTTPAKFFNKRVKAVTRKITGDPNNAEAWRWLLSVLVDLGQEGMSSEESGRDNQGRAVYMVRERHWRSAELLDYLNAVDFWSSEEQPGRVKQGNPGRARIRPVISRLSKRIAIGGLPSNFYNRVWLENLHPAEVRDLKMKPAIPFPSTVNSISDTIPIGVSELPEVSIQYTWAEPASILGHQYGTSVIGKEREDRLENEGTGSRSRKKGTPMRSQFRTNEEVMRTGPGVDEGLHHSPARKMGWDIIFVSGDEHPLIRDFAFPSLSSFQFLMKMIWSQLGSIIVDHARKQVSTHILRAFASITDALVELARPS</sequence>
<feature type="region of interest" description="Disordered" evidence="1">
    <location>
        <begin position="187"/>
        <end position="242"/>
    </location>
</feature>
<dbReference type="Proteomes" id="UP000076722">
    <property type="component" value="Unassembled WGS sequence"/>
</dbReference>
<evidence type="ECO:0000256" key="1">
    <source>
        <dbReference type="SAM" id="MobiDB-lite"/>
    </source>
</evidence>
<feature type="region of interest" description="Disordered" evidence="1">
    <location>
        <begin position="277"/>
        <end position="324"/>
    </location>
</feature>
<feature type="compositionally biased region" description="Basic and acidic residues" evidence="1">
    <location>
        <begin position="361"/>
        <end position="384"/>
    </location>
</feature>